<keyword evidence="3" id="KW-1185">Reference proteome</keyword>
<sequence>GYKASPATDIVVPAYVPISDPGTGGTSGSGGNSTPSTTTPTPSASPQLVATATAGSTVNLSATAATKTDKTTGVTTATITKETAAEFVSLAKKAAADGKKAVLEIKVAATSDTQTADLILPRSIINELAAGTKAEITIDYENVGTITFDAKSLASISAASDAGDIIVRIAKVS</sequence>
<proteinExistence type="predicted"/>
<comment type="caution">
    <text evidence="2">The sequence shown here is derived from an EMBL/GenBank/DDBJ whole genome shotgun (WGS) entry which is preliminary data.</text>
</comment>
<feature type="non-terminal residue" evidence="2">
    <location>
        <position position="173"/>
    </location>
</feature>
<evidence type="ECO:0000313" key="3">
    <source>
        <dbReference type="Proteomes" id="UP000187158"/>
    </source>
</evidence>
<gene>
    <name evidence="2" type="ORF">BSO21_35990</name>
</gene>
<organism evidence="2 3">
    <name type="scientific">Paenibacillus odorifer</name>
    <dbReference type="NCBI Taxonomy" id="189426"/>
    <lineage>
        <taxon>Bacteria</taxon>
        <taxon>Bacillati</taxon>
        <taxon>Bacillota</taxon>
        <taxon>Bacilli</taxon>
        <taxon>Bacillales</taxon>
        <taxon>Paenibacillaceae</taxon>
        <taxon>Paenibacillus</taxon>
    </lineage>
</organism>
<reference evidence="2 3" key="1">
    <citation type="submission" date="2016-11" db="EMBL/GenBank/DDBJ databases">
        <title>Paenibacillus species isolates.</title>
        <authorList>
            <person name="Beno S.M."/>
        </authorList>
    </citation>
    <scope>NUCLEOTIDE SEQUENCE [LARGE SCALE GENOMIC DNA]</scope>
    <source>
        <strain evidence="2 3">FSL H7-0433</strain>
    </source>
</reference>
<protein>
    <submittedName>
        <fullName evidence="2">Uncharacterized protein</fullName>
    </submittedName>
</protein>
<feature type="region of interest" description="Disordered" evidence="1">
    <location>
        <begin position="15"/>
        <end position="46"/>
    </location>
</feature>
<dbReference type="EMBL" id="MPVP01001020">
    <property type="protein sequence ID" value="OMC76283.1"/>
    <property type="molecule type" value="Genomic_DNA"/>
</dbReference>
<feature type="compositionally biased region" description="Low complexity" evidence="1">
    <location>
        <begin position="32"/>
        <end position="46"/>
    </location>
</feature>
<name>A0ABX3GDX0_9BACL</name>
<dbReference type="Proteomes" id="UP000187158">
    <property type="component" value="Unassembled WGS sequence"/>
</dbReference>
<evidence type="ECO:0000313" key="2">
    <source>
        <dbReference type="EMBL" id="OMC76283.1"/>
    </source>
</evidence>
<feature type="non-terminal residue" evidence="2">
    <location>
        <position position="1"/>
    </location>
</feature>
<accession>A0ABX3GDX0</accession>
<dbReference type="RefSeq" id="WP_218641541.1">
    <property type="nucleotide sequence ID" value="NZ_MPVP01001020.1"/>
</dbReference>
<feature type="compositionally biased region" description="Gly residues" evidence="1">
    <location>
        <begin position="22"/>
        <end position="31"/>
    </location>
</feature>
<evidence type="ECO:0000256" key="1">
    <source>
        <dbReference type="SAM" id="MobiDB-lite"/>
    </source>
</evidence>